<evidence type="ECO:0000256" key="3">
    <source>
        <dbReference type="ARBA" id="ARBA00022475"/>
    </source>
</evidence>
<evidence type="ECO:0000313" key="11">
    <source>
        <dbReference type="Proteomes" id="UP000216411"/>
    </source>
</evidence>
<gene>
    <name evidence="10" type="ORF">CG710_017445</name>
</gene>
<dbReference type="InterPro" id="IPR003593">
    <property type="entry name" value="AAA+_ATPase"/>
</dbReference>
<dbReference type="SMART" id="SM00382">
    <property type="entry name" value="AAA"/>
    <property type="match status" value="2"/>
</dbReference>
<dbReference type="Gene3D" id="3.40.50.300">
    <property type="entry name" value="P-loop containing nucleotide triphosphate hydrolases"/>
    <property type="match status" value="2"/>
</dbReference>
<dbReference type="PANTHER" id="PTHR43790">
    <property type="entry name" value="CARBOHYDRATE TRANSPORT ATP-BINDING PROTEIN MG119-RELATED"/>
    <property type="match status" value="1"/>
</dbReference>
<feature type="domain" description="ABC transporter" evidence="9">
    <location>
        <begin position="7"/>
        <end position="244"/>
    </location>
</feature>
<dbReference type="PANTHER" id="PTHR43790:SF9">
    <property type="entry name" value="GALACTOFURANOSE TRANSPORTER ATP-BINDING PROTEIN YTFR"/>
    <property type="match status" value="1"/>
</dbReference>
<dbReference type="CDD" id="cd03216">
    <property type="entry name" value="ABC_Carb_Monos_I"/>
    <property type="match status" value="1"/>
</dbReference>
<keyword evidence="11" id="KW-1185">Reference proteome</keyword>
<keyword evidence="5" id="KW-0547">Nucleotide-binding</keyword>
<dbReference type="OrthoDB" id="9771863at2"/>
<sequence>MSQEYILEAKMINKSFSGVQVLKNVNLGIKKGEVHALMGENGAGKSTLIKIITGVYTKDSGKILWKGKEVDINNSKDLQSLGIACVYQELSVIPVLTVAQNIYLGKEPKIKNTGLIDYKKMNQMAQSLIDQYEFPLKSTDIVDTLGIGLRQLVEILKGLAIDSELLIMDEPTASLSGRESAILFKIIDSLRKKGVSIIYISHRLEEVYMLSDRLTILRDGMNAAILEKEEIKPVAVIQTMIGKVVDESAGSVKTLTKNKNEITLKVDNLTRKGVFEDISFEVHRGEIVGFGGLIGAGRTEVMRCLFGVDKYNNGKIYLEGKEFVPTSTRKSIKSGFGFIPEDRRGQGFIPLTSINKNIALTNYDIIKKIGLAVSSKDELEMCLKAIKKIDIRPNNPDKSVGLLSGGNQQKVVIGKWLMRDLKVLMVDEPTAGIDVGAKNEIYNILSELADKGVVILLVSSDLQELLRVSHRIVIMRKGHIIKEFSEGTVTQADILQASSGIESDEEVAL</sequence>
<keyword evidence="3" id="KW-1003">Cell membrane</keyword>
<comment type="caution">
    <text evidence="10">The sequence shown here is derived from an EMBL/GenBank/DDBJ whole genome shotgun (WGS) entry which is preliminary data.</text>
</comment>
<dbReference type="InterPro" id="IPR003439">
    <property type="entry name" value="ABC_transporter-like_ATP-bd"/>
</dbReference>
<accession>A0A371JAX7</accession>
<dbReference type="Pfam" id="PF00005">
    <property type="entry name" value="ABC_tran"/>
    <property type="match status" value="2"/>
</dbReference>
<feature type="domain" description="ABC transporter" evidence="9">
    <location>
        <begin position="252"/>
        <end position="502"/>
    </location>
</feature>
<dbReference type="PROSITE" id="PS50893">
    <property type="entry name" value="ABC_TRANSPORTER_2"/>
    <property type="match status" value="2"/>
</dbReference>
<proteinExistence type="predicted"/>
<dbReference type="Proteomes" id="UP000216411">
    <property type="component" value="Unassembled WGS sequence"/>
</dbReference>
<evidence type="ECO:0000256" key="1">
    <source>
        <dbReference type="ARBA" id="ARBA00004202"/>
    </source>
</evidence>
<keyword evidence="6 10" id="KW-0067">ATP-binding</keyword>
<dbReference type="SUPFAM" id="SSF52540">
    <property type="entry name" value="P-loop containing nucleoside triphosphate hydrolases"/>
    <property type="match status" value="2"/>
</dbReference>
<keyword evidence="7" id="KW-1278">Translocase</keyword>
<dbReference type="FunFam" id="3.40.50.300:FF:000127">
    <property type="entry name" value="Ribose import ATP-binding protein RbsA"/>
    <property type="match status" value="1"/>
</dbReference>
<evidence type="ECO:0000256" key="7">
    <source>
        <dbReference type="ARBA" id="ARBA00022967"/>
    </source>
</evidence>
<dbReference type="RefSeq" id="WP_094376964.1">
    <property type="nucleotide sequence ID" value="NZ_NOKA02000057.1"/>
</dbReference>
<evidence type="ECO:0000256" key="5">
    <source>
        <dbReference type="ARBA" id="ARBA00022741"/>
    </source>
</evidence>
<evidence type="ECO:0000256" key="6">
    <source>
        <dbReference type="ARBA" id="ARBA00022840"/>
    </source>
</evidence>
<evidence type="ECO:0000259" key="9">
    <source>
        <dbReference type="PROSITE" id="PS50893"/>
    </source>
</evidence>
<dbReference type="CDD" id="cd03215">
    <property type="entry name" value="ABC_Carb_Monos_II"/>
    <property type="match status" value="1"/>
</dbReference>
<evidence type="ECO:0000313" key="10">
    <source>
        <dbReference type="EMBL" id="RDY29919.1"/>
    </source>
</evidence>
<keyword evidence="4" id="KW-0677">Repeat</keyword>
<name>A0A371JAX7_9FIRM</name>
<organism evidence="10 11">
    <name type="scientific">Lachnotalea glycerini</name>
    <dbReference type="NCBI Taxonomy" id="1763509"/>
    <lineage>
        <taxon>Bacteria</taxon>
        <taxon>Bacillati</taxon>
        <taxon>Bacillota</taxon>
        <taxon>Clostridia</taxon>
        <taxon>Lachnospirales</taxon>
        <taxon>Lachnospiraceae</taxon>
        <taxon>Lachnotalea</taxon>
    </lineage>
</organism>
<dbReference type="GO" id="GO:0016887">
    <property type="term" value="F:ATP hydrolysis activity"/>
    <property type="evidence" value="ECO:0007669"/>
    <property type="project" value="InterPro"/>
</dbReference>
<dbReference type="InterPro" id="IPR027417">
    <property type="entry name" value="P-loop_NTPase"/>
</dbReference>
<keyword evidence="2" id="KW-0813">Transport</keyword>
<keyword evidence="8" id="KW-0472">Membrane</keyword>
<evidence type="ECO:0000256" key="2">
    <source>
        <dbReference type="ARBA" id="ARBA00022448"/>
    </source>
</evidence>
<dbReference type="AlphaFoldDB" id="A0A371JAX7"/>
<dbReference type="PROSITE" id="PS00211">
    <property type="entry name" value="ABC_TRANSPORTER_1"/>
    <property type="match status" value="1"/>
</dbReference>
<dbReference type="GO" id="GO:0005886">
    <property type="term" value="C:plasma membrane"/>
    <property type="evidence" value="ECO:0007669"/>
    <property type="project" value="UniProtKB-SubCell"/>
</dbReference>
<protein>
    <submittedName>
        <fullName evidence="10">Sugar ABC transporter ATP-binding protein</fullName>
    </submittedName>
</protein>
<evidence type="ECO:0000256" key="8">
    <source>
        <dbReference type="ARBA" id="ARBA00023136"/>
    </source>
</evidence>
<reference evidence="10 11" key="1">
    <citation type="journal article" date="2017" name="Genome Announc.">
        <title>Draft Genome Sequence of a Sporulating and Motile Strain of Lachnotalea glycerini Isolated from Water in Quebec City, Canada.</title>
        <authorList>
            <person name="Maheux A.F."/>
            <person name="Boudreau D.K."/>
            <person name="Berube E."/>
            <person name="Boissinot M."/>
            <person name="Raymond F."/>
            <person name="Brodeur S."/>
            <person name="Corbeil J."/>
            <person name="Isabel S."/>
            <person name="Omar R.F."/>
            <person name="Bergeron M.G."/>
        </authorList>
    </citation>
    <scope>NUCLEOTIDE SEQUENCE [LARGE SCALE GENOMIC DNA]</scope>
    <source>
        <strain evidence="10 11">CCRI-19302</strain>
    </source>
</reference>
<dbReference type="GO" id="GO:0005524">
    <property type="term" value="F:ATP binding"/>
    <property type="evidence" value="ECO:0007669"/>
    <property type="project" value="UniProtKB-KW"/>
</dbReference>
<evidence type="ECO:0000256" key="4">
    <source>
        <dbReference type="ARBA" id="ARBA00022737"/>
    </source>
</evidence>
<dbReference type="InterPro" id="IPR050107">
    <property type="entry name" value="ABC_carbohydrate_import_ATPase"/>
</dbReference>
<comment type="subcellular location">
    <subcellularLocation>
        <location evidence="1">Cell membrane</location>
        <topology evidence="1">Peripheral membrane protein</topology>
    </subcellularLocation>
</comment>
<dbReference type="EMBL" id="NOKA02000057">
    <property type="protein sequence ID" value="RDY29919.1"/>
    <property type="molecule type" value="Genomic_DNA"/>
</dbReference>
<dbReference type="InterPro" id="IPR017871">
    <property type="entry name" value="ABC_transporter-like_CS"/>
</dbReference>